<dbReference type="Proteomes" id="UP000316621">
    <property type="component" value="Chromosome 6"/>
</dbReference>
<gene>
    <name evidence="2" type="ORF">C5167_008062</name>
</gene>
<feature type="transmembrane region" description="Helical" evidence="1">
    <location>
        <begin position="6"/>
        <end position="25"/>
    </location>
</feature>
<dbReference type="EMBL" id="CM010720">
    <property type="protein sequence ID" value="RZC64371.1"/>
    <property type="molecule type" value="Genomic_DNA"/>
</dbReference>
<keyword evidence="1" id="KW-0472">Membrane</keyword>
<accession>A0A4Y7JWL8</accession>
<organism evidence="2 3">
    <name type="scientific">Papaver somniferum</name>
    <name type="common">Opium poppy</name>
    <dbReference type="NCBI Taxonomy" id="3469"/>
    <lineage>
        <taxon>Eukaryota</taxon>
        <taxon>Viridiplantae</taxon>
        <taxon>Streptophyta</taxon>
        <taxon>Embryophyta</taxon>
        <taxon>Tracheophyta</taxon>
        <taxon>Spermatophyta</taxon>
        <taxon>Magnoliopsida</taxon>
        <taxon>Ranunculales</taxon>
        <taxon>Papaveraceae</taxon>
        <taxon>Papaveroideae</taxon>
        <taxon>Papaver</taxon>
    </lineage>
</organism>
<feature type="transmembrane region" description="Helical" evidence="1">
    <location>
        <begin position="37"/>
        <end position="56"/>
    </location>
</feature>
<evidence type="ECO:0000313" key="3">
    <source>
        <dbReference type="Proteomes" id="UP000316621"/>
    </source>
</evidence>
<proteinExistence type="predicted"/>
<dbReference type="Gramene" id="RZC64371">
    <property type="protein sequence ID" value="RZC64371"/>
    <property type="gene ID" value="C5167_008062"/>
</dbReference>
<keyword evidence="1" id="KW-1133">Transmembrane helix</keyword>
<dbReference type="AlphaFoldDB" id="A0A4Y7JWL8"/>
<name>A0A4Y7JWL8_PAPSO</name>
<sequence>MTRWYQNQYWWLILVVMPWLEAMVAGDGRLKKELQRLNWLVVMEMYAGGSMGLIPGGAEMFMIIQMKLLLLVSLSSMELMGNGVVGVVSLNGVALVRTELEMNLREVDHAVVDVTGVQWNQVEEKRTDDVECSCMNFVQETDLAPPIEYLTNMAYVTARGCIAKYDGRTHDLTR</sequence>
<reference evidence="2 3" key="1">
    <citation type="journal article" date="2018" name="Science">
        <title>The opium poppy genome and morphinan production.</title>
        <authorList>
            <person name="Guo L."/>
            <person name="Winzer T."/>
            <person name="Yang X."/>
            <person name="Li Y."/>
            <person name="Ning Z."/>
            <person name="He Z."/>
            <person name="Teodor R."/>
            <person name="Lu Y."/>
            <person name="Bowser T.A."/>
            <person name="Graham I.A."/>
            <person name="Ye K."/>
        </authorList>
    </citation>
    <scope>NUCLEOTIDE SEQUENCE [LARGE SCALE GENOMIC DNA]</scope>
    <source>
        <strain evidence="3">cv. HN1</strain>
        <tissue evidence="2">Leaves</tissue>
    </source>
</reference>
<evidence type="ECO:0000256" key="1">
    <source>
        <dbReference type="SAM" id="Phobius"/>
    </source>
</evidence>
<keyword evidence="1" id="KW-0812">Transmembrane</keyword>
<protein>
    <submittedName>
        <fullName evidence="2">Uncharacterized protein</fullName>
    </submittedName>
</protein>
<keyword evidence="3" id="KW-1185">Reference proteome</keyword>
<feature type="transmembrane region" description="Helical" evidence="1">
    <location>
        <begin position="68"/>
        <end position="96"/>
    </location>
</feature>
<evidence type="ECO:0000313" key="2">
    <source>
        <dbReference type="EMBL" id="RZC64371.1"/>
    </source>
</evidence>